<accession>A0ABD1A0E7</accession>
<sequence>MDRLIVELPLIDAIKTSPVIRRYVKRMVTTDLNVEQGAMMITAQVSAVIQNKIPEKLPYPVASELGMTDLQPTRIILILADRSVRIRDGVLEDVLVKIGGCLIPTDFVVLTYEEEPKDPLILGRPFLATAGAMINVKNGSIRLNVGDLVMNFEMNKLMQRPMIDGQTFYVETLSDLANESLMEMQYNDPLERALITSVDEAEHLDNTAAGYVMLMDAGKQVMHVAGTNRHCRSTLIAIPQKNELQKSPIGAPSGLLRSSLNNSLRGSGTRFLVKTTLIL</sequence>
<comment type="caution">
    <text evidence="1">The sequence shown here is derived from an EMBL/GenBank/DDBJ whole genome shotgun (WGS) entry which is preliminary data.</text>
</comment>
<dbReference type="AlphaFoldDB" id="A0ABD1A0E7"/>
<dbReference type="CDD" id="cd00303">
    <property type="entry name" value="retropepsin_like"/>
    <property type="match status" value="1"/>
</dbReference>
<proteinExistence type="predicted"/>
<evidence type="ECO:0000313" key="1">
    <source>
        <dbReference type="EMBL" id="KAL1199566.1"/>
    </source>
</evidence>
<name>A0ABD1A0E7_CARAN</name>
<dbReference type="PANTHER" id="PTHR33067">
    <property type="entry name" value="RNA-DIRECTED DNA POLYMERASE-RELATED"/>
    <property type="match status" value="1"/>
</dbReference>
<dbReference type="Gene3D" id="2.40.70.10">
    <property type="entry name" value="Acid Proteases"/>
    <property type="match status" value="1"/>
</dbReference>
<keyword evidence="2" id="KW-1185">Reference proteome</keyword>
<dbReference type="PANTHER" id="PTHR33067:SF31">
    <property type="entry name" value="RNA-DIRECTED DNA POLYMERASE"/>
    <property type="match status" value="1"/>
</dbReference>
<protein>
    <submittedName>
        <fullName evidence="1">Uncharacterized protein</fullName>
    </submittedName>
</protein>
<dbReference type="InterPro" id="IPR021109">
    <property type="entry name" value="Peptidase_aspartic_dom_sf"/>
</dbReference>
<evidence type="ECO:0000313" key="2">
    <source>
        <dbReference type="Proteomes" id="UP001558713"/>
    </source>
</evidence>
<organism evidence="1 2">
    <name type="scientific">Cardamine amara subsp. amara</name>
    <dbReference type="NCBI Taxonomy" id="228776"/>
    <lineage>
        <taxon>Eukaryota</taxon>
        <taxon>Viridiplantae</taxon>
        <taxon>Streptophyta</taxon>
        <taxon>Embryophyta</taxon>
        <taxon>Tracheophyta</taxon>
        <taxon>Spermatophyta</taxon>
        <taxon>Magnoliopsida</taxon>
        <taxon>eudicotyledons</taxon>
        <taxon>Gunneridae</taxon>
        <taxon>Pentapetalae</taxon>
        <taxon>rosids</taxon>
        <taxon>malvids</taxon>
        <taxon>Brassicales</taxon>
        <taxon>Brassicaceae</taxon>
        <taxon>Cardamineae</taxon>
        <taxon>Cardamine</taxon>
    </lineage>
</organism>
<reference evidence="1 2" key="1">
    <citation type="submission" date="2024-04" db="EMBL/GenBank/DDBJ databases">
        <title>Genome assembly C_amara_ONT_v2.</title>
        <authorList>
            <person name="Yant L."/>
            <person name="Moore C."/>
            <person name="Slenker M."/>
        </authorList>
    </citation>
    <scope>NUCLEOTIDE SEQUENCE [LARGE SCALE GENOMIC DNA]</scope>
    <source>
        <tissue evidence="1">Leaf</tissue>
    </source>
</reference>
<dbReference type="EMBL" id="JBANAX010000639">
    <property type="protein sequence ID" value="KAL1199566.1"/>
    <property type="molecule type" value="Genomic_DNA"/>
</dbReference>
<gene>
    <name evidence="1" type="ORF">V5N11_019509</name>
</gene>
<dbReference type="Proteomes" id="UP001558713">
    <property type="component" value="Unassembled WGS sequence"/>
</dbReference>